<dbReference type="EMBL" id="MN739218">
    <property type="protein sequence ID" value="QHS94253.1"/>
    <property type="molecule type" value="Genomic_DNA"/>
</dbReference>
<name>A0A6C0BSL1_9ZZZZ</name>
<reference evidence="1" key="1">
    <citation type="journal article" date="2020" name="Nature">
        <title>Giant virus diversity and host interactions through global metagenomics.</title>
        <authorList>
            <person name="Schulz F."/>
            <person name="Roux S."/>
            <person name="Paez-Espino D."/>
            <person name="Jungbluth S."/>
            <person name="Walsh D.A."/>
            <person name="Denef V.J."/>
            <person name="McMahon K.D."/>
            <person name="Konstantinidis K.T."/>
            <person name="Eloe-Fadrosh E.A."/>
            <person name="Kyrpides N.C."/>
            <person name="Woyke T."/>
        </authorList>
    </citation>
    <scope>NUCLEOTIDE SEQUENCE</scope>
    <source>
        <strain evidence="1">GVMAG-M-3300018416-26</strain>
    </source>
</reference>
<dbReference type="AlphaFoldDB" id="A0A6C0BSL1"/>
<protein>
    <submittedName>
        <fullName evidence="1">Uncharacterized protein</fullName>
    </submittedName>
</protein>
<organism evidence="1">
    <name type="scientific">viral metagenome</name>
    <dbReference type="NCBI Taxonomy" id="1070528"/>
    <lineage>
        <taxon>unclassified sequences</taxon>
        <taxon>metagenomes</taxon>
        <taxon>organismal metagenomes</taxon>
    </lineage>
</organism>
<sequence>MYYNDIREIFLDYNMNSFINLHEDIKEIYEDLGFLNKSVSQDFIKMIMECIQLNESVFHNNDNSSDDDSEVVKKY</sequence>
<evidence type="ECO:0000313" key="1">
    <source>
        <dbReference type="EMBL" id="QHS94253.1"/>
    </source>
</evidence>
<proteinExistence type="predicted"/>
<accession>A0A6C0BSL1</accession>